<evidence type="ECO:0000256" key="3">
    <source>
        <dbReference type="ARBA" id="ARBA00019418"/>
    </source>
</evidence>
<dbReference type="InterPro" id="IPR036714">
    <property type="entry name" value="SDH_sf"/>
</dbReference>
<dbReference type="Proteomes" id="UP000273854">
    <property type="component" value="Unassembled WGS sequence"/>
</dbReference>
<evidence type="ECO:0000313" key="7">
    <source>
        <dbReference type="Proteomes" id="UP000273854"/>
    </source>
</evidence>
<dbReference type="PANTHER" id="PTHR39585">
    <property type="entry name" value="FAD ASSEMBLY FACTOR SDHE"/>
    <property type="match status" value="1"/>
</dbReference>
<evidence type="ECO:0000256" key="4">
    <source>
        <dbReference type="ARBA" id="ARBA00022490"/>
    </source>
</evidence>
<dbReference type="InterPro" id="IPR005631">
    <property type="entry name" value="SDH"/>
</dbReference>
<evidence type="ECO:0000256" key="5">
    <source>
        <dbReference type="ARBA" id="ARBA00023186"/>
    </source>
</evidence>
<dbReference type="AlphaFoldDB" id="A0A3M5PBY2"/>
<dbReference type="PANTHER" id="PTHR39585:SF1">
    <property type="entry name" value="FAD ASSEMBLY FACTOR SDHE"/>
    <property type="match status" value="1"/>
</dbReference>
<evidence type="ECO:0000256" key="1">
    <source>
        <dbReference type="ARBA" id="ARBA00004496"/>
    </source>
</evidence>
<dbReference type="SUPFAM" id="SSF109910">
    <property type="entry name" value="YgfY-like"/>
    <property type="match status" value="1"/>
</dbReference>
<name>A0A3M5PBY2_PSEVI</name>
<dbReference type="Gene3D" id="1.10.150.250">
    <property type="entry name" value="Flavinator of succinate dehydrogenase"/>
    <property type="match status" value="1"/>
</dbReference>
<dbReference type="GO" id="GO:0005737">
    <property type="term" value="C:cytoplasm"/>
    <property type="evidence" value="ECO:0007669"/>
    <property type="project" value="UniProtKB-SubCell"/>
</dbReference>
<protein>
    <recommendedName>
        <fullName evidence="3">FAD assembly factor SdhE</fullName>
    </recommendedName>
</protein>
<dbReference type="Pfam" id="PF03937">
    <property type="entry name" value="Sdh5"/>
    <property type="match status" value="1"/>
</dbReference>
<comment type="caution">
    <text evidence="6">The sequence shown here is derived from an EMBL/GenBank/DDBJ whole genome shotgun (WGS) entry which is preliminary data.</text>
</comment>
<evidence type="ECO:0000256" key="2">
    <source>
        <dbReference type="ARBA" id="ARBA00008571"/>
    </source>
</evidence>
<comment type="similarity">
    <text evidence="2">Belongs to the SdhE FAD assembly factor family.</text>
</comment>
<proteinExistence type="inferred from homology"/>
<organism evidence="6 7">
    <name type="scientific">Pseudomonas viridiflava</name>
    <name type="common">Phytomonas viridiflava</name>
    <dbReference type="NCBI Taxonomy" id="33069"/>
    <lineage>
        <taxon>Bacteria</taxon>
        <taxon>Pseudomonadati</taxon>
        <taxon>Pseudomonadota</taxon>
        <taxon>Gammaproteobacteria</taxon>
        <taxon>Pseudomonadales</taxon>
        <taxon>Pseudomonadaceae</taxon>
        <taxon>Pseudomonas</taxon>
    </lineage>
</organism>
<accession>A0A3M5PBY2</accession>
<gene>
    <name evidence="6" type="ORF">ALP40_04834</name>
</gene>
<keyword evidence="5" id="KW-0143">Chaperone</keyword>
<dbReference type="GO" id="GO:0006105">
    <property type="term" value="P:succinate metabolic process"/>
    <property type="evidence" value="ECO:0007669"/>
    <property type="project" value="TreeGrafter"/>
</dbReference>
<sequence length="169" mass="19718">MKLQVNCPCRNLLASTPRTARTPSWDSVQKKAEWAMVIANGKSLGHIIVPSHESEYGHVKTAATIARFAQSLHGCILAAYFEERSMVEDVELNRLYWHSRRGMLELDVLLVPFVREVYPHLNDVDRDLYRRLLTCEDQDMFGWFMQRAESEDPELQRMVRMILDRVQPK</sequence>
<evidence type="ECO:0000313" key="6">
    <source>
        <dbReference type="EMBL" id="RMT82061.1"/>
    </source>
</evidence>
<dbReference type="InterPro" id="IPR050531">
    <property type="entry name" value="SdhE_FAD_assembly_factor"/>
</dbReference>
<comment type="subcellular location">
    <subcellularLocation>
        <location evidence="1">Cytoplasm</location>
    </subcellularLocation>
</comment>
<dbReference type="EMBL" id="RBTP01000031">
    <property type="protein sequence ID" value="RMT82061.1"/>
    <property type="molecule type" value="Genomic_DNA"/>
</dbReference>
<reference evidence="6 7" key="1">
    <citation type="submission" date="2018-08" db="EMBL/GenBank/DDBJ databases">
        <title>Recombination of ecologically and evolutionarily significant loci maintains genetic cohesion in the Pseudomonas syringae species complex.</title>
        <authorList>
            <person name="Dillon M."/>
            <person name="Thakur S."/>
            <person name="Almeida R.N.D."/>
            <person name="Weir B.S."/>
            <person name="Guttman D.S."/>
        </authorList>
    </citation>
    <scope>NUCLEOTIDE SEQUENCE [LARGE SCALE GENOMIC DNA]</scope>
    <source>
        <strain evidence="6 7">ICMP 19473</strain>
    </source>
</reference>
<keyword evidence="4" id="KW-0963">Cytoplasm</keyword>